<feature type="transmembrane region" description="Helical" evidence="6">
    <location>
        <begin position="235"/>
        <end position="255"/>
    </location>
</feature>
<evidence type="ECO:0000256" key="3">
    <source>
        <dbReference type="ARBA" id="ARBA00022692"/>
    </source>
</evidence>
<evidence type="ECO:0000256" key="4">
    <source>
        <dbReference type="ARBA" id="ARBA00022989"/>
    </source>
</evidence>
<dbReference type="InterPro" id="IPR022791">
    <property type="entry name" value="L-PG_synthase/AglD"/>
</dbReference>
<feature type="transmembrane region" description="Helical" evidence="6">
    <location>
        <begin position="47"/>
        <end position="69"/>
    </location>
</feature>
<feature type="transmembrane region" description="Helical" evidence="6">
    <location>
        <begin position="209"/>
        <end position="229"/>
    </location>
</feature>
<name>A0AAU7LTC5_9BURK</name>
<dbReference type="PANTHER" id="PTHR39087">
    <property type="entry name" value="UPF0104 MEMBRANE PROTEIN MJ1595"/>
    <property type="match status" value="1"/>
</dbReference>
<dbReference type="GO" id="GO:0005886">
    <property type="term" value="C:plasma membrane"/>
    <property type="evidence" value="ECO:0007669"/>
    <property type="project" value="UniProtKB-SubCell"/>
</dbReference>
<keyword evidence="5 6" id="KW-0472">Membrane</keyword>
<dbReference type="AlphaFoldDB" id="A0AAU7LTC5"/>
<organism evidence="7">
    <name type="scientific">Polaromonas hydrogenivorans</name>
    <dbReference type="NCBI Taxonomy" id="335476"/>
    <lineage>
        <taxon>Bacteria</taxon>
        <taxon>Pseudomonadati</taxon>
        <taxon>Pseudomonadota</taxon>
        <taxon>Betaproteobacteria</taxon>
        <taxon>Burkholderiales</taxon>
        <taxon>Comamonadaceae</taxon>
        <taxon>Polaromonas</taxon>
    </lineage>
</organism>
<feature type="transmembrane region" description="Helical" evidence="6">
    <location>
        <begin position="165"/>
        <end position="184"/>
    </location>
</feature>
<evidence type="ECO:0000256" key="5">
    <source>
        <dbReference type="ARBA" id="ARBA00023136"/>
    </source>
</evidence>
<dbReference type="PANTHER" id="PTHR39087:SF2">
    <property type="entry name" value="UPF0104 MEMBRANE PROTEIN MJ1595"/>
    <property type="match status" value="1"/>
</dbReference>
<protein>
    <submittedName>
        <fullName evidence="7">Lysylphosphatidylglycerol synthase transmembrane domain-containing protein</fullName>
    </submittedName>
</protein>
<feature type="transmembrane region" description="Helical" evidence="6">
    <location>
        <begin position="295"/>
        <end position="313"/>
    </location>
</feature>
<feature type="transmembrane region" description="Helical" evidence="6">
    <location>
        <begin position="21"/>
        <end position="41"/>
    </location>
</feature>
<dbReference type="EMBL" id="CP157675">
    <property type="protein sequence ID" value="XBP70907.1"/>
    <property type="molecule type" value="Genomic_DNA"/>
</dbReference>
<evidence type="ECO:0000256" key="1">
    <source>
        <dbReference type="ARBA" id="ARBA00004651"/>
    </source>
</evidence>
<evidence type="ECO:0000256" key="2">
    <source>
        <dbReference type="ARBA" id="ARBA00022475"/>
    </source>
</evidence>
<keyword evidence="4 6" id="KW-1133">Transmembrane helix</keyword>
<proteinExistence type="predicted"/>
<sequence length="319" mass="33618">MKPDSGGRKTGAPPVKLPVKQLLLVLGAVATLYAAALLVWGDSPRTSIARLWSLTGLQAALLCLLNYGLRGLRWRLWMAHHGRHFGLLQGLRLYLAGYAFTPTPGNVGEAARGLMLAHRPLGARQSLAIFGAERLADLLCLLLLCLPAAVWAWEQGVLQRAPDWLTGLLLAGALAALLAAGALLRFRHALLGRFGWLQGAWACLSVRPLVWFSLSLAAWAAQGVAVWLICRDMGLALGLPTATGFYAVAMVGGALSALPAGLGGTEALLTGLLVLQGAGAGDALGMTVMIRLLTLWLAVAIGVLALLYSAAIAREISFR</sequence>
<reference evidence="7" key="1">
    <citation type="submission" date="2024-05" db="EMBL/GenBank/DDBJ databases">
        <authorList>
            <person name="Bunk B."/>
            <person name="Swiderski J."/>
            <person name="Sproer C."/>
            <person name="Thiel V."/>
        </authorList>
    </citation>
    <scope>NUCLEOTIDE SEQUENCE</scope>
    <source>
        <strain evidence="7">DSM 17735</strain>
    </source>
</reference>
<evidence type="ECO:0000256" key="6">
    <source>
        <dbReference type="SAM" id="Phobius"/>
    </source>
</evidence>
<accession>A0AAU7LTC5</accession>
<dbReference type="Pfam" id="PF03706">
    <property type="entry name" value="LPG_synthase_TM"/>
    <property type="match status" value="1"/>
</dbReference>
<keyword evidence="3 6" id="KW-0812">Transmembrane</keyword>
<evidence type="ECO:0000313" key="7">
    <source>
        <dbReference type="EMBL" id="XBP70907.1"/>
    </source>
</evidence>
<keyword evidence="2" id="KW-1003">Cell membrane</keyword>
<dbReference type="RefSeq" id="WP_349280229.1">
    <property type="nucleotide sequence ID" value="NZ_CBCSCU010000019.1"/>
</dbReference>
<comment type="subcellular location">
    <subcellularLocation>
        <location evidence="1">Cell membrane</location>
        <topology evidence="1">Multi-pass membrane protein</topology>
    </subcellularLocation>
</comment>
<gene>
    <name evidence="7" type="ORF">ABLV49_03595</name>
</gene>